<evidence type="ECO:0000313" key="3">
    <source>
        <dbReference type="Proteomes" id="UP001210211"/>
    </source>
</evidence>
<comment type="caution">
    <text evidence="2">The sequence shown here is derived from an EMBL/GenBank/DDBJ whole genome shotgun (WGS) entry which is preliminary data.</text>
</comment>
<proteinExistence type="predicted"/>
<dbReference type="InterPro" id="IPR050942">
    <property type="entry name" value="F-box_BR-signaling"/>
</dbReference>
<name>A0AAD5ZKG9_9POAL</name>
<dbReference type="AlphaFoldDB" id="A0AAD5ZKG9"/>
<dbReference type="Proteomes" id="UP001210211">
    <property type="component" value="Unassembled WGS sequence"/>
</dbReference>
<accession>A0AAD5ZKG9</accession>
<reference evidence="2 3" key="1">
    <citation type="journal article" date="2022" name="Cell">
        <title>Repeat-based holocentromeres influence genome architecture and karyotype evolution.</title>
        <authorList>
            <person name="Hofstatter P.G."/>
            <person name="Thangavel G."/>
            <person name="Lux T."/>
            <person name="Neumann P."/>
            <person name="Vondrak T."/>
            <person name="Novak P."/>
            <person name="Zhang M."/>
            <person name="Costa L."/>
            <person name="Castellani M."/>
            <person name="Scott A."/>
            <person name="Toegelov H."/>
            <person name="Fuchs J."/>
            <person name="Mata-Sucre Y."/>
            <person name="Dias Y."/>
            <person name="Vanzela A.L.L."/>
            <person name="Huettel B."/>
            <person name="Almeida C.C.S."/>
            <person name="Simkova H."/>
            <person name="Souza G."/>
            <person name="Pedrosa-Harand A."/>
            <person name="Macas J."/>
            <person name="Mayer K.F.X."/>
            <person name="Houben A."/>
            <person name="Marques A."/>
        </authorList>
    </citation>
    <scope>NUCLEOTIDE SEQUENCE [LARGE SCALE GENOMIC DNA]</scope>
    <source>
        <strain evidence="2">RhyTen1mFocal</strain>
    </source>
</reference>
<dbReference type="InterPro" id="IPR005174">
    <property type="entry name" value="KIB1-4_b-propeller"/>
</dbReference>
<evidence type="ECO:0000313" key="2">
    <source>
        <dbReference type="EMBL" id="KAJ3699544.1"/>
    </source>
</evidence>
<dbReference type="PANTHER" id="PTHR44259">
    <property type="entry name" value="OS07G0183000 PROTEIN-RELATED"/>
    <property type="match status" value="1"/>
</dbReference>
<gene>
    <name evidence="2" type="ORF">LUZ61_003249</name>
</gene>
<keyword evidence="3" id="KW-1185">Reference proteome</keyword>
<protein>
    <recommendedName>
        <fullName evidence="1">KIB1-4 beta-propeller domain-containing protein</fullName>
    </recommendedName>
</protein>
<dbReference type="EMBL" id="JAMRDG010000001">
    <property type="protein sequence ID" value="KAJ3699544.1"/>
    <property type="molecule type" value="Genomic_DNA"/>
</dbReference>
<evidence type="ECO:0000259" key="1">
    <source>
        <dbReference type="Pfam" id="PF03478"/>
    </source>
</evidence>
<organism evidence="2 3">
    <name type="scientific">Rhynchospora tenuis</name>
    <dbReference type="NCBI Taxonomy" id="198213"/>
    <lineage>
        <taxon>Eukaryota</taxon>
        <taxon>Viridiplantae</taxon>
        <taxon>Streptophyta</taxon>
        <taxon>Embryophyta</taxon>
        <taxon>Tracheophyta</taxon>
        <taxon>Spermatophyta</taxon>
        <taxon>Magnoliopsida</taxon>
        <taxon>Liliopsida</taxon>
        <taxon>Poales</taxon>
        <taxon>Cyperaceae</taxon>
        <taxon>Cyperoideae</taxon>
        <taxon>Rhynchosporeae</taxon>
        <taxon>Rhynchospora</taxon>
    </lineage>
</organism>
<sequence>MGSGRSEPDWAGLQPELVAIICEKASITITRYIHLRLVCKAWRKALTRPRNLSPQSPWLLLPRIREGSNQSDELIFYDPFQSKTHRFRSPYVRGKYFCGSSYGWLVLEHDLKFSLFNPITQCTIDLPSFNVPANFVNYDIMGRIARKVILSANPSEEGCVVVAWFRFCANWELDFCRIGDTHWTGLMVNKRQHLLDFVCRENLVYVVNEEKKVSIYDLRDLSVRTFPSEIEYIGGEHILRFERIYLVHGDSESGELLVVRRINKICTTKEVLVYKWLDDRQQWCQVQNIGKQVFFLNNIHCINLQLMEGQDDRRGNELFYDVRRNLSDSTPTYERCFHVGINHVDLNSGTHVSLDRSPTEVFPFDVFDSPTWVTPSLI</sequence>
<dbReference type="Pfam" id="PF03478">
    <property type="entry name" value="Beta-prop_KIB1-4"/>
    <property type="match status" value="1"/>
</dbReference>
<feature type="domain" description="KIB1-4 beta-propeller" evidence="1">
    <location>
        <begin position="76"/>
        <end position="305"/>
    </location>
</feature>